<evidence type="ECO:0000313" key="2">
    <source>
        <dbReference type="EMBL" id="NUY03100.1"/>
    </source>
</evidence>
<dbReference type="EMBL" id="JAALDK010000001">
    <property type="protein sequence ID" value="NUY03100.1"/>
    <property type="molecule type" value="Genomic_DNA"/>
</dbReference>
<organism evidence="2 3">
    <name type="scientific">Paraburkholderia youngii</name>
    <dbReference type="NCBI Taxonomy" id="2782701"/>
    <lineage>
        <taxon>Bacteria</taxon>
        <taxon>Pseudomonadati</taxon>
        <taxon>Pseudomonadota</taxon>
        <taxon>Betaproteobacteria</taxon>
        <taxon>Burkholderiales</taxon>
        <taxon>Burkholderiaceae</taxon>
        <taxon>Paraburkholderia</taxon>
    </lineage>
</organism>
<proteinExistence type="predicted"/>
<dbReference type="GeneID" id="301103828"/>
<feature type="transmembrane region" description="Helical" evidence="1">
    <location>
        <begin position="55"/>
        <end position="75"/>
    </location>
</feature>
<evidence type="ECO:0000256" key="1">
    <source>
        <dbReference type="SAM" id="Phobius"/>
    </source>
</evidence>
<name>A0A7Y6K294_9BURK</name>
<evidence type="ECO:0000313" key="3">
    <source>
        <dbReference type="Proteomes" id="UP000594380"/>
    </source>
</evidence>
<gene>
    <name evidence="2" type="ORF">G5S42_26140</name>
</gene>
<sequence length="88" mass="10469">MATLARRVLKVVLFCGLFRLLLPYVHPYPVEWTESESRAWLHVANWLGIRDPDDLFFWVTVAMNLTATTLVYMAIMKLWRWYRPKRGA</sequence>
<reference evidence="2 3" key="1">
    <citation type="submission" date="2020-02" db="EMBL/GenBank/DDBJ databases">
        <title>Paraburkholderia simonii sp. nov. and Paraburkholderia youngii sp. nov. Brazilian and Mexican Mimosa-associated rhizobia.</title>
        <authorList>
            <person name="Mavima L."/>
            <person name="Beukes C.W."/>
            <person name="Chan W.Y."/>
            <person name="Palmer M."/>
            <person name="De Meyer S.E."/>
            <person name="James E.K."/>
            <person name="Venter S.N."/>
            <person name="Steenkamp E.T."/>
        </authorList>
    </citation>
    <scope>NUCLEOTIDE SEQUENCE [LARGE SCALE GENOMIC DNA]</scope>
    <source>
        <strain evidence="2 3">JPY169</strain>
    </source>
</reference>
<dbReference type="RefSeq" id="WP_176109367.1">
    <property type="nucleotide sequence ID" value="NZ_JAALDK010000001.1"/>
</dbReference>
<comment type="caution">
    <text evidence="2">The sequence shown here is derived from an EMBL/GenBank/DDBJ whole genome shotgun (WGS) entry which is preliminary data.</text>
</comment>
<keyword evidence="1" id="KW-1133">Transmembrane helix</keyword>
<keyword evidence="1" id="KW-0472">Membrane</keyword>
<accession>A0A7Y6K294</accession>
<protein>
    <submittedName>
        <fullName evidence="2">Uncharacterized protein</fullName>
    </submittedName>
</protein>
<dbReference type="Proteomes" id="UP000594380">
    <property type="component" value="Unassembled WGS sequence"/>
</dbReference>
<keyword evidence="1" id="KW-0812">Transmembrane</keyword>
<dbReference type="AlphaFoldDB" id="A0A7Y6K294"/>